<keyword evidence="2" id="KW-0812">Transmembrane</keyword>
<protein>
    <submittedName>
        <fullName evidence="3">Uncharacterized protein</fullName>
    </submittedName>
</protein>
<feature type="transmembrane region" description="Helical" evidence="2">
    <location>
        <begin position="89"/>
        <end position="109"/>
    </location>
</feature>
<accession>A0AA39TSR0</accession>
<sequence>MRGALPASYFANLRRLGIEPKKKRAQCKTKVSGKRWELDDFDLPVVKKPAHIVDSADHYNGGTADEGDEENDPVSKDGPFDNGHLKKDLAFSAWCLYSNVVVLIFVVLAHRNGVVTTSSLRPQLSPRRDWSYHFFELSENEEPRILQPCT</sequence>
<evidence type="ECO:0000256" key="2">
    <source>
        <dbReference type="SAM" id="Phobius"/>
    </source>
</evidence>
<evidence type="ECO:0000313" key="4">
    <source>
        <dbReference type="Proteomes" id="UP001175000"/>
    </source>
</evidence>
<gene>
    <name evidence="3" type="ORF">B0T14DRAFT_571333</name>
</gene>
<evidence type="ECO:0000313" key="3">
    <source>
        <dbReference type="EMBL" id="KAK0611447.1"/>
    </source>
</evidence>
<keyword evidence="2" id="KW-1133">Transmembrane helix</keyword>
<dbReference type="EMBL" id="JAULSU010000007">
    <property type="protein sequence ID" value="KAK0611447.1"/>
    <property type="molecule type" value="Genomic_DNA"/>
</dbReference>
<comment type="caution">
    <text evidence="3">The sequence shown here is derived from an EMBL/GenBank/DDBJ whole genome shotgun (WGS) entry which is preliminary data.</text>
</comment>
<keyword evidence="2" id="KW-0472">Membrane</keyword>
<proteinExistence type="predicted"/>
<dbReference type="Proteomes" id="UP001175000">
    <property type="component" value="Unassembled WGS sequence"/>
</dbReference>
<reference evidence="3" key="1">
    <citation type="submission" date="2023-06" db="EMBL/GenBank/DDBJ databases">
        <title>Genome-scale phylogeny and comparative genomics of the fungal order Sordariales.</title>
        <authorList>
            <consortium name="Lawrence Berkeley National Laboratory"/>
            <person name="Hensen N."/>
            <person name="Bonometti L."/>
            <person name="Westerberg I."/>
            <person name="Brannstrom I.O."/>
            <person name="Guillou S."/>
            <person name="Cros-Aarteil S."/>
            <person name="Calhoun S."/>
            <person name="Haridas S."/>
            <person name="Kuo A."/>
            <person name="Mondo S."/>
            <person name="Pangilinan J."/>
            <person name="Riley R."/>
            <person name="Labutti K."/>
            <person name="Andreopoulos B."/>
            <person name="Lipzen A."/>
            <person name="Chen C."/>
            <person name="Yanf M."/>
            <person name="Daum C."/>
            <person name="Ng V."/>
            <person name="Clum A."/>
            <person name="Steindorff A."/>
            <person name="Ohm R."/>
            <person name="Martin F."/>
            <person name="Silar P."/>
            <person name="Natvig D."/>
            <person name="Lalanne C."/>
            <person name="Gautier V."/>
            <person name="Ament-Velasquez S.L."/>
            <person name="Kruys A."/>
            <person name="Hutchinson M.I."/>
            <person name="Powell A.J."/>
            <person name="Barry K."/>
            <person name="Miller A.N."/>
            <person name="Grigoriev I.V."/>
            <person name="Debuchy R."/>
            <person name="Gladieux P."/>
            <person name="Thoren M.H."/>
            <person name="Johannesson H."/>
        </authorList>
    </citation>
    <scope>NUCLEOTIDE SEQUENCE</scope>
    <source>
        <strain evidence="3">CBS 606.72</strain>
    </source>
</reference>
<feature type="region of interest" description="Disordered" evidence="1">
    <location>
        <begin position="54"/>
        <end position="79"/>
    </location>
</feature>
<keyword evidence="4" id="KW-1185">Reference proteome</keyword>
<dbReference type="AlphaFoldDB" id="A0AA39TSR0"/>
<name>A0AA39TSR0_9PEZI</name>
<evidence type="ECO:0000256" key="1">
    <source>
        <dbReference type="SAM" id="MobiDB-lite"/>
    </source>
</evidence>
<organism evidence="3 4">
    <name type="scientific">Immersiella caudata</name>
    <dbReference type="NCBI Taxonomy" id="314043"/>
    <lineage>
        <taxon>Eukaryota</taxon>
        <taxon>Fungi</taxon>
        <taxon>Dikarya</taxon>
        <taxon>Ascomycota</taxon>
        <taxon>Pezizomycotina</taxon>
        <taxon>Sordariomycetes</taxon>
        <taxon>Sordariomycetidae</taxon>
        <taxon>Sordariales</taxon>
        <taxon>Lasiosphaeriaceae</taxon>
        <taxon>Immersiella</taxon>
    </lineage>
</organism>